<dbReference type="AlphaFoldDB" id="X1T159"/>
<dbReference type="PROSITE" id="PS01058">
    <property type="entry name" value="SAICAR_SYNTHETASE_2"/>
    <property type="match status" value="1"/>
</dbReference>
<dbReference type="GO" id="GO:0005524">
    <property type="term" value="F:ATP binding"/>
    <property type="evidence" value="ECO:0007669"/>
    <property type="project" value="UniProtKB-KW"/>
</dbReference>
<dbReference type="GO" id="GO:0004639">
    <property type="term" value="F:phosphoribosylaminoimidazolesuccinocarboxamide synthase activity"/>
    <property type="evidence" value="ECO:0007669"/>
    <property type="project" value="UniProtKB-EC"/>
</dbReference>
<comment type="caution">
    <text evidence="8">The sequence shown here is derived from an EMBL/GenBank/DDBJ whole genome shotgun (WGS) entry which is preliminary data.</text>
</comment>
<feature type="non-terminal residue" evidence="8">
    <location>
        <position position="1"/>
    </location>
</feature>
<keyword evidence="5" id="KW-0658">Purine biosynthesis</keyword>
<dbReference type="PANTHER" id="PTHR43700">
    <property type="entry name" value="PHOSPHORIBOSYLAMINOIMIDAZOLE-SUCCINOCARBOXAMIDE SYNTHASE"/>
    <property type="match status" value="1"/>
</dbReference>
<evidence type="ECO:0000256" key="2">
    <source>
        <dbReference type="ARBA" id="ARBA00012217"/>
    </source>
</evidence>
<dbReference type="PANTHER" id="PTHR43700:SF1">
    <property type="entry name" value="PHOSPHORIBOSYLAMINOIMIDAZOLE-SUCCINOCARBOXAMIDE SYNTHASE"/>
    <property type="match status" value="1"/>
</dbReference>
<protein>
    <recommendedName>
        <fullName evidence="2">phosphoribosylaminoimidazolesuccinocarboxamide synthase</fullName>
        <ecNumber evidence="2">6.3.2.6</ecNumber>
    </recommendedName>
</protein>
<dbReference type="UniPathway" id="UPA00074">
    <property type="reaction ID" value="UER00131"/>
</dbReference>
<evidence type="ECO:0000313" key="8">
    <source>
        <dbReference type="EMBL" id="GAI73804.1"/>
    </source>
</evidence>
<sequence>IEKYPDELKKYKEILDGRSMLIKKTEPVEVECVVRGYIAGSGWKDYQKTGLVGGLKFDNLKQGDKLPSPLFTPATKSHTGHDENITFEQMKQVVPEKDAEFIKEKSIELYNFAHNYAHERNIIIADTKFEFGRLGNKIILIDEIFTPDSSRFWDPELYKPGGSQASFDKQFVRIFLDIIG</sequence>
<comment type="pathway">
    <text evidence="1">Purine metabolism; IMP biosynthesis via de novo pathway; 5-amino-1-(5-phospho-D-ribosyl)imidazole-4-carboxamide from 5-amino-1-(5-phospho-D-ribosyl)imidazole-4-carboxylate: step 1/2.</text>
</comment>
<evidence type="ECO:0000256" key="1">
    <source>
        <dbReference type="ARBA" id="ARBA00004672"/>
    </source>
</evidence>
<keyword evidence="6" id="KW-0067">ATP-binding</keyword>
<dbReference type="InterPro" id="IPR018236">
    <property type="entry name" value="SAICAR_synthetase_CS"/>
</dbReference>
<accession>X1T159</accession>
<reference evidence="8" key="1">
    <citation type="journal article" date="2014" name="Front. Microbiol.">
        <title>High frequency of phylogenetically diverse reductive dehalogenase-homologous genes in deep subseafloor sedimentary metagenomes.</title>
        <authorList>
            <person name="Kawai M."/>
            <person name="Futagami T."/>
            <person name="Toyoda A."/>
            <person name="Takaki Y."/>
            <person name="Nishi S."/>
            <person name="Hori S."/>
            <person name="Arai W."/>
            <person name="Tsubouchi T."/>
            <person name="Morono Y."/>
            <person name="Uchiyama I."/>
            <person name="Ito T."/>
            <person name="Fujiyama A."/>
            <person name="Inagaki F."/>
            <person name="Takami H."/>
        </authorList>
    </citation>
    <scope>NUCLEOTIDE SEQUENCE</scope>
    <source>
        <strain evidence="8">Expedition CK06-06</strain>
    </source>
</reference>
<evidence type="ECO:0000256" key="5">
    <source>
        <dbReference type="ARBA" id="ARBA00022755"/>
    </source>
</evidence>
<dbReference type="GO" id="GO:0006189">
    <property type="term" value="P:'de novo' IMP biosynthetic process"/>
    <property type="evidence" value="ECO:0007669"/>
    <property type="project" value="UniProtKB-UniPathway"/>
</dbReference>
<dbReference type="EMBL" id="BARW01012836">
    <property type="protein sequence ID" value="GAI73804.1"/>
    <property type="molecule type" value="Genomic_DNA"/>
</dbReference>
<evidence type="ECO:0000256" key="4">
    <source>
        <dbReference type="ARBA" id="ARBA00022741"/>
    </source>
</evidence>
<feature type="domain" description="SAICAR synthetase/ADE2 N-terminal" evidence="7">
    <location>
        <begin position="14"/>
        <end position="174"/>
    </location>
</feature>
<dbReference type="SUPFAM" id="SSF56104">
    <property type="entry name" value="SAICAR synthase-like"/>
    <property type="match status" value="1"/>
</dbReference>
<dbReference type="InterPro" id="IPR028923">
    <property type="entry name" value="SAICAR_synt/ADE2_N"/>
</dbReference>
<dbReference type="Gene3D" id="3.30.470.20">
    <property type="entry name" value="ATP-grasp fold, B domain"/>
    <property type="match status" value="1"/>
</dbReference>
<keyword evidence="4" id="KW-0547">Nucleotide-binding</keyword>
<dbReference type="EC" id="6.3.2.6" evidence="2"/>
<dbReference type="Pfam" id="PF01259">
    <property type="entry name" value="SAICAR_synt"/>
    <property type="match status" value="1"/>
</dbReference>
<evidence type="ECO:0000256" key="3">
    <source>
        <dbReference type="ARBA" id="ARBA00022598"/>
    </source>
</evidence>
<name>X1T159_9ZZZZ</name>
<keyword evidence="3" id="KW-0436">Ligase</keyword>
<organism evidence="8">
    <name type="scientific">marine sediment metagenome</name>
    <dbReference type="NCBI Taxonomy" id="412755"/>
    <lineage>
        <taxon>unclassified sequences</taxon>
        <taxon>metagenomes</taxon>
        <taxon>ecological metagenomes</taxon>
    </lineage>
</organism>
<dbReference type="GO" id="GO:0005737">
    <property type="term" value="C:cytoplasm"/>
    <property type="evidence" value="ECO:0007669"/>
    <property type="project" value="TreeGrafter"/>
</dbReference>
<evidence type="ECO:0000259" key="7">
    <source>
        <dbReference type="Pfam" id="PF01259"/>
    </source>
</evidence>
<gene>
    <name evidence="8" type="ORF">S12H4_23931</name>
</gene>
<feature type="non-terminal residue" evidence="8">
    <location>
        <position position="180"/>
    </location>
</feature>
<evidence type="ECO:0000256" key="6">
    <source>
        <dbReference type="ARBA" id="ARBA00022840"/>
    </source>
</evidence>
<proteinExistence type="predicted"/>
<dbReference type="CDD" id="cd01414">
    <property type="entry name" value="SAICAR_synt_Sc"/>
    <property type="match status" value="1"/>
</dbReference>